<reference evidence="2" key="1">
    <citation type="submission" date="2022-11" db="UniProtKB">
        <authorList>
            <consortium name="WormBaseParasite"/>
        </authorList>
    </citation>
    <scope>IDENTIFICATION</scope>
</reference>
<sequence>MHIDYNLKKILRPSRINAELAKLGNIDKAKATSHLNDQMERLKSEQQKVSDAMIKFAAYLKKNAIFEYNNAFEEKLKMEIRNEEVLVQNGRDRTTLDRLHVILDDYIEQKKKMEAIYKASDGKNVIDSNEVKNIQTKLFKLPLYGEKIKELYNKNTTSNVTRTHQNNLRTDFVMTRNPF</sequence>
<proteinExistence type="predicted"/>
<name>A0AC34RMZ7_9BILA</name>
<dbReference type="Proteomes" id="UP000887576">
    <property type="component" value="Unplaced"/>
</dbReference>
<accession>A0AC34RMZ7</accession>
<protein>
    <submittedName>
        <fullName evidence="2">Uncharacterized protein</fullName>
    </submittedName>
</protein>
<evidence type="ECO:0000313" key="1">
    <source>
        <dbReference type="Proteomes" id="UP000887576"/>
    </source>
</evidence>
<dbReference type="WBParaSite" id="JU765_v2.g8339.t1">
    <property type="protein sequence ID" value="JU765_v2.g8339.t1"/>
    <property type="gene ID" value="JU765_v2.g8339"/>
</dbReference>
<organism evidence="1 2">
    <name type="scientific">Panagrolaimus sp. JU765</name>
    <dbReference type="NCBI Taxonomy" id="591449"/>
    <lineage>
        <taxon>Eukaryota</taxon>
        <taxon>Metazoa</taxon>
        <taxon>Ecdysozoa</taxon>
        <taxon>Nematoda</taxon>
        <taxon>Chromadorea</taxon>
        <taxon>Rhabditida</taxon>
        <taxon>Tylenchina</taxon>
        <taxon>Panagrolaimomorpha</taxon>
        <taxon>Panagrolaimoidea</taxon>
        <taxon>Panagrolaimidae</taxon>
        <taxon>Panagrolaimus</taxon>
    </lineage>
</organism>
<evidence type="ECO:0000313" key="2">
    <source>
        <dbReference type="WBParaSite" id="JU765_v2.g8339.t1"/>
    </source>
</evidence>